<dbReference type="EMBL" id="DWYW01000244">
    <property type="protein sequence ID" value="HJA91227.1"/>
    <property type="molecule type" value="Genomic_DNA"/>
</dbReference>
<evidence type="ECO:0000313" key="2">
    <source>
        <dbReference type="Proteomes" id="UP000886856"/>
    </source>
</evidence>
<organism evidence="1 2">
    <name type="scientific">Candidatus Jeotgalibaca merdavium</name>
    <dbReference type="NCBI Taxonomy" id="2838627"/>
    <lineage>
        <taxon>Bacteria</taxon>
        <taxon>Bacillati</taxon>
        <taxon>Bacillota</taxon>
        <taxon>Bacilli</taxon>
        <taxon>Lactobacillales</taxon>
        <taxon>Carnobacteriaceae</taxon>
        <taxon>Jeotgalibaca</taxon>
    </lineage>
</organism>
<dbReference type="AlphaFoldDB" id="A0A9D2KXA1"/>
<evidence type="ECO:0000313" key="1">
    <source>
        <dbReference type="EMBL" id="HJA91227.1"/>
    </source>
</evidence>
<comment type="caution">
    <text evidence="1">The sequence shown here is derived from an EMBL/GenBank/DDBJ whole genome shotgun (WGS) entry which is preliminary data.</text>
</comment>
<reference evidence="1" key="2">
    <citation type="submission" date="2021-04" db="EMBL/GenBank/DDBJ databases">
        <authorList>
            <person name="Gilroy R."/>
        </authorList>
    </citation>
    <scope>NUCLEOTIDE SEQUENCE</scope>
    <source>
        <strain evidence="1">CHK171-505</strain>
    </source>
</reference>
<accession>A0A9D2KXA1</accession>
<gene>
    <name evidence="1" type="ORF">H9948_10610</name>
</gene>
<protein>
    <submittedName>
        <fullName evidence="1">Uncharacterized protein</fullName>
    </submittedName>
</protein>
<sequence length="64" mass="7757">MKGLWFIDKETICLNMCISKTYFEDFFQKDPRLKSCEYKRGRKVLWETEKAKKYVKDILAEIAE</sequence>
<name>A0A9D2KXA1_9LACT</name>
<dbReference type="Proteomes" id="UP000886856">
    <property type="component" value="Unassembled WGS sequence"/>
</dbReference>
<proteinExistence type="predicted"/>
<reference evidence="1" key="1">
    <citation type="journal article" date="2021" name="PeerJ">
        <title>Extensive microbial diversity within the chicken gut microbiome revealed by metagenomics and culture.</title>
        <authorList>
            <person name="Gilroy R."/>
            <person name="Ravi A."/>
            <person name="Getino M."/>
            <person name="Pursley I."/>
            <person name="Horton D.L."/>
            <person name="Alikhan N.F."/>
            <person name="Baker D."/>
            <person name="Gharbi K."/>
            <person name="Hall N."/>
            <person name="Watson M."/>
            <person name="Adriaenssens E.M."/>
            <person name="Foster-Nyarko E."/>
            <person name="Jarju S."/>
            <person name="Secka A."/>
            <person name="Antonio M."/>
            <person name="Oren A."/>
            <person name="Chaudhuri R.R."/>
            <person name="La Ragione R."/>
            <person name="Hildebrand F."/>
            <person name="Pallen M.J."/>
        </authorList>
    </citation>
    <scope>NUCLEOTIDE SEQUENCE</scope>
    <source>
        <strain evidence="1">CHK171-505</strain>
    </source>
</reference>